<dbReference type="InterPro" id="IPR004360">
    <property type="entry name" value="Glyas_Fos-R_dOase_dom"/>
</dbReference>
<dbReference type="OrthoDB" id="4548523at2"/>
<evidence type="ECO:0000313" key="2">
    <source>
        <dbReference type="EMBL" id="SIO12637.1"/>
    </source>
</evidence>
<sequence>MTNISKHFLGLRTTIYRVNDLPKATAWYTKAFGVIPYYNEPYYVGFEIGGYELGLQPIPKGEEHPGAGGVETYWGVEDIQAAYEHLLSLGATAHSEPRTVGEPIQVAMVKDPWGNILGLIYNPLFK</sequence>
<name>A0A1N6GYW7_9BACT</name>
<evidence type="ECO:0000259" key="1">
    <source>
        <dbReference type="PROSITE" id="PS51819"/>
    </source>
</evidence>
<reference evidence="3" key="1">
    <citation type="submission" date="2016-11" db="EMBL/GenBank/DDBJ databases">
        <authorList>
            <person name="Varghese N."/>
            <person name="Submissions S."/>
        </authorList>
    </citation>
    <scope>NUCLEOTIDE SEQUENCE [LARGE SCALE GENOMIC DNA]</scope>
    <source>
        <strain evidence="3">DSM 24787</strain>
    </source>
</reference>
<dbReference type="Gene3D" id="3.10.180.10">
    <property type="entry name" value="2,3-Dihydroxybiphenyl 1,2-Dioxygenase, domain 1"/>
    <property type="match status" value="1"/>
</dbReference>
<dbReference type="InterPro" id="IPR029068">
    <property type="entry name" value="Glyas_Bleomycin-R_OHBP_Dase"/>
</dbReference>
<gene>
    <name evidence="2" type="ORF">SAMN04488055_3066</name>
</gene>
<keyword evidence="3" id="KW-1185">Reference proteome</keyword>
<dbReference type="AlphaFoldDB" id="A0A1N6GYW7"/>
<dbReference type="Proteomes" id="UP000185003">
    <property type="component" value="Unassembled WGS sequence"/>
</dbReference>
<dbReference type="STRING" id="536979.SAMN04488055_3066"/>
<proteinExistence type="predicted"/>
<dbReference type="RefSeq" id="WP_074240058.1">
    <property type="nucleotide sequence ID" value="NZ_FSRA01000001.1"/>
</dbReference>
<dbReference type="SUPFAM" id="SSF54593">
    <property type="entry name" value="Glyoxalase/Bleomycin resistance protein/Dihydroxybiphenyl dioxygenase"/>
    <property type="match status" value="1"/>
</dbReference>
<organism evidence="2 3">
    <name type="scientific">Chitinophaga niabensis</name>
    <dbReference type="NCBI Taxonomy" id="536979"/>
    <lineage>
        <taxon>Bacteria</taxon>
        <taxon>Pseudomonadati</taxon>
        <taxon>Bacteroidota</taxon>
        <taxon>Chitinophagia</taxon>
        <taxon>Chitinophagales</taxon>
        <taxon>Chitinophagaceae</taxon>
        <taxon>Chitinophaga</taxon>
    </lineage>
</organism>
<dbReference type="InterPro" id="IPR037523">
    <property type="entry name" value="VOC_core"/>
</dbReference>
<dbReference type="PROSITE" id="PS51819">
    <property type="entry name" value="VOC"/>
    <property type="match status" value="1"/>
</dbReference>
<accession>A0A1N6GYW7</accession>
<dbReference type="EMBL" id="FSRA01000001">
    <property type="protein sequence ID" value="SIO12637.1"/>
    <property type="molecule type" value="Genomic_DNA"/>
</dbReference>
<protein>
    <submittedName>
        <fullName evidence="2">Lactoylglutathione lyase</fullName>
    </submittedName>
</protein>
<dbReference type="GO" id="GO:0016829">
    <property type="term" value="F:lyase activity"/>
    <property type="evidence" value="ECO:0007669"/>
    <property type="project" value="UniProtKB-KW"/>
</dbReference>
<dbReference type="Pfam" id="PF00903">
    <property type="entry name" value="Glyoxalase"/>
    <property type="match status" value="1"/>
</dbReference>
<feature type="domain" description="VOC" evidence="1">
    <location>
        <begin position="10"/>
        <end position="122"/>
    </location>
</feature>
<keyword evidence="2" id="KW-0456">Lyase</keyword>
<evidence type="ECO:0000313" key="3">
    <source>
        <dbReference type="Proteomes" id="UP000185003"/>
    </source>
</evidence>